<comment type="caution">
    <text evidence="1">The sequence shown here is derived from an EMBL/GenBank/DDBJ whole genome shotgun (WGS) entry which is preliminary data.</text>
</comment>
<reference evidence="1" key="2">
    <citation type="journal article" date="2023" name="IMA Fungus">
        <title>Comparative genomic study of the Penicillium genus elucidates a diverse pangenome and 15 lateral gene transfer events.</title>
        <authorList>
            <person name="Petersen C."/>
            <person name="Sorensen T."/>
            <person name="Nielsen M.R."/>
            <person name="Sondergaard T.E."/>
            <person name="Sorensen J.L."/>
            <person name="Fitzpatrick D.A."/>
            <person name="Frisvad J.C."/>
            <person name="Nielsen K.L."/>
        </authorList>
    </citation>
    <scope>NUCLEOTIDE SEQUENCE</scope>
    <source>
        <strain evidence="1">IBT 21917</strain>
    </source>
</reference>
<sequence>MADQPQPFLPLIVSATAVDFDTGESSHIAEVIKLKSCGCTWAKKWSRVHGDNKSSVDAAFTTWTMRSSQDPPRYLVKVENAGKAAVINFEMPGDGKDPPSNEAVLRALKVKVGV</sequence>
<dbReference type="Proteomes" id="UP001146351">
    <property type="component" value="Unassembled WGS sequence"/>
</dbReference>
<name>A0A9W9HMA9_9EURO</name>
<evidence type="ECO:0000313" key="2">
    <source>
        <dbReference type="Proteomes" id="UP001146351"/>
    </source>
</evidence>
<accession>A0A9W9HMA9</accession>
<protein>
    <submittedName>
        <fullName evidence="1">Uncharacterized protein</fullName>
    </submittedName>
</protein>
<proteinExistence type="predicted"/>
<keyword evidence="2" id="KW-1185">Reference proteome</keyword>
<reference evidence="1" key="1">
    <citation type="submission" date="2022-11" db="EMBL/GenBank/DDBJ databases">
        <authorList>
            <person name="Petersen C."/>
        </authorList>
    </citation>
    <scope>NUCLEOTIDE SEQUENCE</scope>
    <source>
        <strain evidence="1">IBT 21917</strain>
    </source>
</reference>
<evidence type="ECO:0000313" key="1">
    <source>
        <dbReference type="EMBL" id="KAJ5152072.1"/>
    </source>
</evidence>
<organism evidence="1 2">
    <name type="scientific">Penicillium capsulatum</name>
    <dbReference type="NCBI Taxonomy" id="69766"/>
    <lineage>
        <taxon>Eukaryota</taxon>
        <taxon>Fungi</taxon>
        <taxon>Dikarya</taxon>
        <taxon>Ascomycota</taxon>
        <taxon>Pezizomycotina</taxon>
        <taxon>Eurotiomycetes</taxon>
        <taxon>Eurotiomycetidae</taxon>
        <taxon>Eurotiales</taxon>
        <taxon>Aspergillaceae</taxon>
        <taxon>Penicillium</taxon>
    </lineage>
</organism>
<dbReference type="EMBL" id="JAPQKO010000008">
    <property type="protein sequence ID" value="KAJ5152072.1"/>
    <property type="molecule type" value="Genomic_DNA"/>
</dbReference>
<gene>
    <name evidence="1" type="ORF">N7492_010367</name>
</gene>
<dbReference type="AlphaFoldDB" id="A0A9W9HMA9"/>